<keyword evidence="1" id="KW-0863">Zinc-finger</keyword>
<dbReference type="PROSITE" id="PS50089">
    <property type="entry name" value="ZF_RING_2"/>
    <property type="match status" value="1"/>
</dbReference>
<protein>
    <submittedName>
        <fullName evidence="5">16069_t:CDS:1</fullName>
    </submittedName>
</protein>
<comment type="caution">
    <text evidence="5">The sequence shown here is derived from an EMBL/GenBank/DDBJ whole genome shotgun (WGS) entry which is preliminary data.</text>
</comment>
<sequence>MSERPYVSFDHFDTSVQIKLKEFAYKIIFHESPECIPEEFNPQNSCFCEICRNEILPQLLKPITIFTCGHLFHLNCSERNQPFSEPLCPLCPLCRDQNHYDDNAGSSGSAYDNDAGNGIGSGSGIGTDPHPPVISEAEFFSSLSVADVIAGIPAFLVFYTVLPSAIYTARHRSSKGNWYAPPEPTDESPSMQAKLVSHSRPEIFVTGALLTVVLITVVIYHFENIGIVKPAIPLSVLWGTTTLTTLYYTTSTHDISHEIYLVSSLLMFMLEWASPRTPTIKATSTNPVTSVNLPAAESTKVTTAEESEHSKSE</sequence>
<feature type="transmembrane region" description="Helical" evidence="3">
    <location>
        <begin position="139"/>
        <end position="162"/>
    </location>
</feature>
<dbReference type="Proteomes" id="UP000789375">
    <property type="component" value="Unassembled WGS sequence"/>
</dbReference>
<gene>
    <name evidence="5" type="ORF">FMOSSE_LOCUS4420</name>
</gene>
<keyword evidence="6" id="KW-1185">Reference proteome</keyword>
<keyword evidence="3" id="KW-0472">Membrane</keyword>
<keyword evidence="3" id="KW-1133">Transmembrane helix</keyword>
<dbReference type="SUPFAM" id="SSF57850">
    <property type="entry name" value="RING/U-box"/>
    <property type="match status" value="1"/>
</dbReference>
<feature type="region of interest" description="Disordered" evidence="2">
    <location>
        <begin position="105"/>
        <end position="127"/>
    </location>
</feature>
<accession>A0A9N8ZVD4</accession>
<feature type="compositionally biased region" description="Polar residues" evidence="2">
    <location>
        <begin position="281"/>
        <end position="292"/>
    </location>
</feature>
<dbReference type="EMBL" id="CAJVPP010000742">
    <property type="protein sequence ID" value="CAG8508682.1"/>
    <property type="molecule type" value="Genomic_DNA"/>
</dbReference>
<dbReference type="InterPro" id="IPR001841">
    <property type="entry name" value="Znf_RING"/>
</dbReference>
<feature type="domain" description="RING-type" evidence="4">
    <location>
        <begin position="48"/>
        <end position="95"/>
    </location>
</feature>
<evidence type="ECO:0000256" key="2">
    <source>
        <dbReference type="SAM" id="MobiDB-lite"/>
    </source>
</evidence>
<proteinExistence type="predicted"/>
<keyword evidence="1" id="KW-0862">Zinc</keyword>
<name>A0A9N8ZVD4_FUNMO</name>
<dbReference type="AlphaFoldDB" id="A0A9N8ZVD4"/>
<evidence type="ECO:0000313" key="5">
    <source>
        <dbReference type="EMBL" id="CAG8508682.1"/>
    </source>
</evidence>
<evidence type="ECO:0000313" key="6">
    <source>
        <dbReference type="Proteomes" id="UP000789375"/>
    </source>
</evidence>
<feature type="region of interest" description="Disordered" evidence="2">
    <location>
        <begin position="281"/>
        <end position="313"/>
    </location>
</feature>
<dbReference type="SMART" id="SM00184">
    <property type="entry name" value="RING"/>
    <property type="match status" value="1"/>
</dbReference>
<organism evidence="5 6">
    <name type="scientific">Funneliformis mosseae</name>
    <name type="common">Endomycorrhizal fungus</name>
    <name type="synonym">Glomus mosseae</name>
    <dbReference type="NCBI Taxonomy" id="27381"/>
    <lineage>
        <taxon>Eukaryota</taxon>
        <taxon>Fungi</taxon>
        <taxon>Fungi incertae sedis</taxon>
        <taxon>Mucoromycota</taxon>
        <taxon>Glomeromycotina</taxon>
        <taxon>Glomeromycetes</taxon>
        <taxon>Glomerales</taxon>
        <taxon>Glomeraceae</taxon>
        <taxon>Funneliformis</taxon>
    </lineage>
</organism>
<keyword evidence="3" id="KW-0812">Transmembrane</keyword>
<evidence type="ECO:0000256" key="3">
    <source>
        <dbReference type="SAM" id="Phobius"/>
    </source>
</evidence>
<dbReference type="GO" id="GO:0008270">
    <property type="term" value="F:zinc ion binding"/>
    <property type="evidence" value="ECO:0007669"/>
    <property type="project" value="UniProtKB-KW"/>
</dbReference>
<feature type="transmembrane region" description="Helical" evidence="3">
    <location>
        <begin position="203"/>
        <end position="222"/>
    </location>
</feature>
<evidence type="ECO:0000259" key="4">
    <source>
        <dbReference type="PROSITE" id="PS50089"/>
    </source>
</evidence>
<evidence type="ECO:0000256" key="1">
    <source>
        <dbReference type="PROSITE-ProRule" id="PRU00175"/>
    </source>
</evidence>
<reference evidence="5" key="1">
    <citation type="submission" date="2021-06" db="EMBL/GenBank/DDBJ databases">
        <authorList>
            <person name="Kallberg Y."/>
            <person name="Tangrot J."/>
            <person name="Rosling A."/>
        </authorList>
    </citation>
    <scope>NUCLEOTIDE SEQUENCE</scope>
    <source>
        <strain evidence="5">87-6 pot B 2015</strain>
    </source>
</reference>
<keyword evidence="1" id="KW-0479">Metal-binding</keyword>